<evidence type="ECO:0000313" key="2">
    <source>
        <dbReference type="Proteomes" id="UP000091857"/>
    </source>
</evidence>
<comment type="caution">
    <text evidence="1">The sequence shown here is derived from an EMBL/GenBank/DDBJ whole genome shotgun (WGS) entry which is preliminary data.</text>
</comment>
<sequence>MTSSSSLLISSTATEVSNSADHLVGPPEDAFSPFFLHHFENHSSVVVMPEMIFPSGFLDGTVPKPSPVDPLYLPWTRCNNFILNGIWEEHRVYRPLPSCCCGKCNSEYFQKYIEVLQKDCVFRFLNGLNKTYPGLRSQLINMEPFPSLDQVYNMVLREEIKRSILLLTQSFTESSAVAIKKGKSFPLDFKFTKSKTISNMNSRQASVQQVFGGCSSNSAEGFSHIGLFKEQIYSNLISAQCVVKSFVFWPNGQKGQVIGVETVHLSHSLLLSNKTCPCDACSRANQRRLPFLEHVCATTSTFELVHMDVWGPYSQLDDFSKFQNEVVERKHQHLLNVSQALLFQSRLPSRFRKCVFIGYAVGVKGYKLYDLDTNSYFYLPGCLIS</sequence>
<dbReference type="Proteomes" id="UP000091857">
    <property type="component" value="Chromosome 3"/>
</dbReference>
<evidence type="ECO:0000313" key="1">
    <source>
        <dbReference type="EMBL" id="KAG8657568.1"/>
    </source>
</evidence>
<dbReference type="EMBL" id="CM004389">
    <property type="protein sequence ID" value="KAG8657568.1"/>
    <property type="molecule type" value="Genomic_DNA"/>
</dbReference>
<proteinExistence type="predicted"/>
<keyword evidence="2" id="KW-1185">Reference proteome</keyword>
<protein>
    <submittedName>
        <fullName evidence="1">Uncharacterized protein</fullName>
    </submittedName>
</protein>
<accession>A0ACB7HY23</accession>
<gene>
    <name evidence="1" type="ORF">MANES_03G080016v8</name>
</gene>
<organism evidence="1 2">
    <name type="scientific">Manihot esculenta</name>
    <name type="common">Cassava</name>
    <name type="synonym">Jatropha manihot</name>
    <dbReference type="NCBI Taxonomy" id="3983"/>
    <lineage>
        <taxon>Eukaryota</taxon>
        <taxon>Viridiplantae</taxon>
        <taxon>Streptophyta</taxon>
        <taxon>Embryophyta</taxon>
        <taxon>Tracheophyta</taxon>
        <taxon>Spermatophyta</taxon>
        <taxon>Magnoliopsida</taxon>
        <taxon>eudicotyledons</taxon>
        <taxon>Gunneridae</taxon>
        <taxon>Pentapetalae</taxon>
        <taxon>rosids</taxon>
        <taxon>fabids</taxon>
        <taxon>Malpighiales</taxon>
        <taxon>Euphorbiaceae</taxon>
        <taxon>Crotonoideae</taxon>
        <taxon>Manihoteae</taxon>
        <taxon>Manihot</taxon>
    </lineage>
</organism>
<name>A0ACB7HY23_MANES</name>
<reference evidence="2" key="1">
    <citation type="journal article" date="2016" name="Nat. Biotechnol.">
        <title>Sequencing wild and cultivated cassava and related species reveals extensive interspecific hybridization and genetic diversity.</title>
        <authorList>
            <person name="Bredeson J.V."/>
            <person name="Lyons J.B."/>
            <person name="Prochnik S.E."/>
            <person name="Wu G.A."/>
            <person name="Ha C.M."/>
            <person name="Edsinger-Gonzales E."/>
            <person name="Grimwood J."/>
            <person name="Schmutz J."/>
            <person name="Rabbi I.Y."/>
            <person name="Egesi C."/>
            <person name="Nauluvula P."/>
            <person name="Lebot V."/>
            <person name="Ndunguru J."/>
            <person name="Mkamilo G."/>
            <person name="Bart R.S."/>
            <person name="Setter T.L."/>
            <person name="Gleadow R.M."/>
            <person name="Kulakow P."/>
            <person name="Ferguson M.E."/>
            <person name="Rounsley S."/>
            <person name="Rokhsar D.S."/>
        </authorList>
    </citation>
    <scope>NUCLEOTIDE SEQUENCE [LARGE SCALE GENOMIC DNA]</scope>
    <source>
        <strain evidence="2">cv. AM560-2</strain>
    </source>
</reference>